<keyword evidence="6" id="KW-1185">Reference proteome</keyword>
<proteinExistence type="predicted"/>
<gene>
    <name evidence="5" type="ORF">CSSPTR1EN2_LOCUS11094</name>
</gene>
<evidence type="ECO:0000313" key="5">
    <source>
        <dbReference type="EMBL" id="CAK9211864.1"/>
    </source>
</evidence>
<dbReference type="Pfam" id="PF08801">
    <property type="entry name" value="Nucleoporin_N"/>
    <property type="match status" value="1"/>
</dbReference>
<organism evidence="5 6">
    <name type="scientific">Sphagnum troendelagicum</name>
    <dbReference type="NCBI Taxonomy" id="128251"/>
    <lineage>
        <taxon>Eukaryota</taxon>
        <taxon>Viridiplantae</taxon>
        <taxon>Streptophyta</taxon>
        <taxon>Embryophyta</taxon>
        <taxon>Bryophyta</taxon>
        <taxon>Sphagnophytina</taxon>
        <taxon>Sphagnopsida</taxon>
        <taxon>Sphagnales</taxon>
        <taxon>Sphagnaceae</taxon>
        <taxon>Sphagnum</taxon>
    </lineage>
</organism>
<comment type="subcellular location">
    <subcellularLocation>
        <location evidence="1">Nucleus</location>
    </subcellularLocation>
</comment>
<dbReference type="Pfam" id="PF00311">
    <property type="entry name" value="PEPcase"/>
    <property type="match status" value="1"/>
</dbReference>
<dbReference type="Proteomes" id="UP001497512">
    <property type="component" value="Chromosome 18"/>
</dbReference>
<dbReference type="Gene3D" id="1.20.1440.90">
    <property type="entry name" value="Phosphoenolpyruvate/pyruvate domain"/>
    <property type="match status" value="1"/>
</dbReference>
<reference evidence="5" key="1">
    <citation type="submission" date="2024-02" db="EMBL/GenBank/DDBJ databases">
        <authorList>
            <consortium name="ELIXIR-Norway"/>
            <consortium name="Elixir Norway"/>
        </authorList>
    </citation>
    <scope>NUCLEOTIDE SEQUENCE</scope>
</reference>
<evidence type="ECO:0000256" key="2">
    <source>
        <dbReference type="ARBA" id="ARBA00022448"/>
    </source>
</evidence>
<dbReference type="PANTHER" id="PTHR30523:SF33">
    <property type="entry name" value="PHOSPHOENOLPYRUVATE CARBOXYLASE 3"/>
    <property type="match status" value="1"/>
</dbReference>
<dbReference type="PANTHER" id="PTHR30523">
    <property type="entry name" value="PHOSPHOENOLPYRUVATE CARBOXYLASE"/>
    <property type="match status" value="1"/>
</dbReference>
<feature type="domain" description="Nucleoporin Nup133/Nup155-like N-terminal" evidence="4">
    <location>
        <begin position="143"/>
        <end position="173"/>
    </location>
</feature>
<evidence type="ECO:0000313" key="6">
    <source>
        <dbReference type="Proteomes" id="UP001497512"/>
    </source>
</evidence>
<dbReference type="InterPro" id="IPR014908">
    <property type="entry name" value="Nucleoporin_Nup133/Nup155_N"/>
</dbReference>
<protein>
    <recommendedName>
        <fullName evidence="4">Nucleoporin Nup133/Nup155-like N-terminal domain-containing protein</fullName>
    </recommendedName>
</protein>
<sequence>MGYTDHRQHRHLAPGGSSVIDNVQDFTLQILEPLELCYWSLVETGDERIADGSLLDFMQQVSRFGLSLVKLAIRQESDRHADVIDPITTHLGIGSYCDWSEDQHRIFVRQKNCRSATPPKNSIKAMRRMKSSPLIVEEKSCIQEGTTLCGVFPEIRQAWSTVHETLFLWPFDDWYASICSMNVQCKSFVCNRCPSI</sequence>
<evidence type="ECO:0000256" key="1">
    <source>
        <dbReference type="ARBA" id="ARBA00004123"/>
    </source>
</evidence>
<keyword evidence="2" id="KW-0813">Transport</keyword>
<dbReference type="SUPFAM" id="SSF51621">
    <property type="entry name" value="Phosphoenolpyruvate/pyruvate domain"/>
    <property type="match status" value="1"/>
</dbReference>
<dbReference type="EMBL" id="OZ019910">
    <property type="protein sequence ID" value="CAK9211864.1"/>
    <property type="molecule type" value="Genomic_DNA"/>
</dbReference>
<dbReference type="InterPro" id="IPR021135">
    <property type="entry name" value="PEP_COase"/>
</dbReference>
<evidence type="ECO:0000256" key="3">
    <source>
        <dbReference type="ARBA" id="ARBA00023242"/>
    </source>
</evidence>
<dbReference type="InterPro" id="IPR015813">
    <property type="entry name" value="Pyrv/PenolPyrv_kinase-like_dom"/>
</dbReference>
<accession>A0ABP0U3Q9</accession>
<keyword evidence="3" id="KW-0539">Nucleus</keyword>
<name>A0ABP0U3Q9_9BRYO</name>
<evidence type="ECO:0000259" key="4">
    <source>
        <dbReference type="Pfam" id="PF08801"/>
    </source>
</evidence>